<evidence type="ECO:0000256" key="3">
    <source>
        <dbReference type="ARBA" id="ARBA00022679"/>
    </source>
</evidence>
<keyword evidence="12" id="KW-1185">Reference proteome</keyword>
<evidence type="ECO:0000256" key="7">
    <source>
        <dbReference type="ARBA" id="ARBA00023034"/>
    </source>
</evidence>
<keyword evidence="3" id="KW-0808">Transferase</keyword>
<organism evidence="11 12">
    <name type="scientific">Pyrocoelia pectoralis</name>
    <dbReference type="NCBI Taxonomy" id="417401"/>
    <lineage>
        <taxon>Eukaryota</taxon>
        <taxon>Metazoa</taxon>
        <taxon>Ecdysozoa</taxon>
        <taxon>Arthropoda</taxon>
        <taxon>Hexapoda</taxon>
        <taxon>Insecta</taxon>
        <taxon>Pterygota</taxon>
        <taxon>Neoptera</taxon>
        <taxon>Endopterygota</taxon>
        <taxon>Coleoptera</taxon>
        <taxon>Polyphaga</taxon>
        <taxon>Elateriformia</taxon>
        <taxon>Elateroidea</taxon>
        <taxon>Lampyridae</taxon>
        <taxon>Lampyrinae</taxon>
        <taxon>Pyrocoelia</taxon>
    </lineage>
</organism>
<dbReference type="Proteomes" id="UP001329430">
    <property type="component" value="Chromosome 4"/>
</dbReference>
<evidence type="ECO:0008006" key="13">
    <source>
        <dbReference type="Google" id="ProtNLM"/>
    </source>
</evidence>
<dbReference type="InterPro" id="IPR007734">
    <property type="entry name" value="Heparan_SO4_2-O-STrfase"/>
</dbReference>
<keyword evidence="8 10" id="KW-0472">Membrane</keyword>
<dbReference type="Pfam" id="PF03567">
    <property type="entry name" value="Sulfotransfer_2"/>
    <property type="match status" value="1"/>
</dbReference>
<dbReference type="GO" id="GO:0000139">
    <property type="term" value="C:Golgi membrane"/>
    <property type="evidence" value="ECO:0007669"/>
    <property type="project" value="UniProtKB-SubCell"/>
</dbReference>
<evidence type="ECO:0000256" key="5">
    <source>
        <dbReference type="ARBA" id="ARBA00022968"/>
    </source>
</evidence>
<dbReference type="EMBL" id="JAVRBK010000004">
    <property type="protein sequence ID" value="KAK5644393.1"/>
    <property type="molecule type" value="Genomic_DNA"/>
</dbReference>
<keyword evidence="5" id="KW-0735">Signal-anchor</keyword>
<dbReference type="Gene3D" id="3.40.50.300">
    <property type="entry name" value="P-loop containing nucleotide triphosphate hydrolases"/>
    <property type="match status" value="1"/>
</dbReference>
<dbReference type="AlphaFoldDB" id="A0AAN7ZMD9"/>
<evidence type="ECO:0000256" key="10">
    <source>
        <dbReference type="SAM" id="Phobius"/>
    </source>
</evidence>
<evidence type="ECO:0000256" key="6">
    <source>
        <dbReference type="ARBA" id="ARBA00022989"/>
    </source>
</evidence>
<keyword evidence="6 10" id="KW-1133">Transmembrane helix</keyword>
<protein>
    <recommendedName>
        <fullName evidence="13">Uronyl 2-sulfotransferase</fullName>
    </recommendedName>
</protein>
<comment type="caution">
    <text evidence="11">The sequence shown here is derived from an EMBL/GenBank/DDBJ whole genome shotgun (WGS) entry which is preliminary data.</text>
</comment>
<dbReference type="InterPro" id="IPR005331">
    <property type="entry name" value="Sulfotransferase"/>
</dbReference>
<feature type="transmembrane region" description="Helical" evidence="10">
    <location>
        <begin position="7"/>
        <end position="26"/>
    </location>
</feature>
<dbReference type="InterPro" id="IPR027417">
    <property type="entry name" value="P-loop_NTPase"/>
</dbReference>
<reference evidence="11 12" key="1">
    <citation type="journal article" date="2024" name="Insects">
        <title>An Improved Chromosome-Level Genome Assembly of the Firefly Pyrocoelia pectoralis.</title>
        <authorList>
            <person name="Fu X."/>
            <person name="Meyer-Rochow V.B."/>
            <person name="Ballantyne L."/>
            <person name="Zhu X."/>
        </authorList>
    </citation>
    <scope>NUCLEOTIDE SEQUENCE [LARGE SCALE GENOMIC DNA]</scope>
    <source>
        <strain evidence="11">XCY_ONT2</strain>
    </source>
</reference>
<keyword evidence="4 10" id="KW-0812">Transmembrane</keyword>
<evidence type="ECO:0000313" key="11">
    <source>
        <dbReference type="EMBL" id="KAK5644393.1"/>
    </source>
</evidence>
<evidence type="ECO:0000256" key="4">
    <source>
        <dbReference type="ARBA" id="ARBA00022692"/>
    </source>
</evidence>
<evidence type="ECO:0000256" key="1">
    <source>
        <dbReference type="ARBA" id="ARBA00004323"/>
    </source>
</evidence>
<gene>
    <name evidence="11" type="ORF">RI129_005693</name>
</gene>
<name>A0AAN7ZMD9_9COLE</name>
<sequence length="330" mass="38850">MRFQFSVTVWYSFAFFITLILCTIYLKRPLNNPKLKTTTLSNYLRVGPVNLKHVTKSLSELGSTDMLNPYVILLNLIPKCGGEVLVLILQRLQGWKNFKHVRLKQDYKKKFLTRAQQEKVIRTVNGITGKHAVPLSFDRHMHFINFTSFGRQSPTFISLIREPLDLVLSRIKNKLNTSSILQCIQKMNGNCLNLDLHHFPVSYLCGYERQCRLPNSSWALKTAQTNVERHYPVLGILEEIKMTLSVMELKLPYFFKKLPNIDYDTFIEQYNLTKERKVNKDLEDYLRSKLAMEYKFYEWARNRLQTQFRTVSTNQFDKIAYQISIQNNEV</sequence>
<dbReference type="GO" id="GO:0008146">
    <property type="term" value="F:sulfotransferase activity"/>
    <property type="evidence" value="ECO:0007669"/>
    <property type="project" value="InterPro"/>
</dbReference>
<accession>A0AAN7ZMD9</accession>
<dbReference type="PANTHER" id="PTHR12129:SF15">
    <property type="entry name" value="URONYL 2-SULFOTRANSFERASE"/>
    <property type="match status" value="1"/>
</dbReference>
<dbReference type="PANTHER" id="PTHR12129">
    <property type="entry name" value="HEPARAN SULFATE 2-O-SULFOTRANSFERASE"/>
    <property type="match status" value="1"/>
</dbReference>
<keyword evidence="9" id="KW-0325">Glycoprotein</keyword>
<evidence type="ECO:0000256" key="8">
    <source>
        <dbReference type="ARBA" id="ARBA00023136"/>
    </source>
</evidence>
<comment type="similarity">
    <text evidence="2">Belongs to the sulfotransferase 3 family.</text>
</comment>
<evidence type="ECO:0000256" key="9">
    <source>
        <dbReference type="ARBA" id="ARBA00023180"/>
    </source>
</evidence>
<comment type="subcellular location">
    <subcellularLocation>
        <location evidence="1">Golgi apparatus membrane</location>
        <topology evidence="1">Single-pass type II membrane protein</topology>
    </subcellularLocation>
</comment>
<evidence type="ECO:0000256" key="2">
    <source>
        <dbReference type="ARBA" id="ARBA00010569"/>
    </source>
</evidence>
<proteinExistence type="inferred from homology"/>
<keyword evidence="7" id="KW-0333">Golgi apparatus</keyword>
<evidence type="ECO:0000313" key="12">
    <source>
        <dbReference type="Proteomes" id="UP001329430"/>
    </source>
</evidence>